<protein>
    <recommendedName>
        <fullName evidence="2">Chitin-binding type-2 domain-containing protein</fullName>
    </recommendedName>
</protein>
<dbReference type="Pfam" id="PF01607">
    <property type="entry name" value="CBM_14"/>
    <property type="match status" value="1"/>
</dbReference>
<evidence type="ECO:0000259" key="2">
    <source>
        <dbReference type="PROSITE" id="PS50940"/>
    </source>
</evidence>
<dbReference type="EMBL" id="JBDJPC010000006">
    <property type="protein sequence ID" value="KAL1497097.1"/>
    <property type="molecule type" value="Genomic_DNA"/>
</dbReference>
<dbReference type="Gene3D" id="2.170.140.10">
    <property type="entry name" value="Chitin binding domain"/>
    <property type="match status" value="1"/>
</dbReference>
<proteinExistence type="predicted"/>
<dbReference type="InterPro" id="IPR002557">
    <property type="entry name" value="Chitin-bd_dom"/>
</dbReference>
<dbReference type="InterPro" id="IPR036508">
    <property type="entry name" value="Chitin-bd_dom_sf"/>
</dbReference>
<accession>A0ABD1ELD1</accession>
<feature type="domain" description="Chitin-binding type-2" evidence="2">
    <location>
        <begin position="28"/>
        <end position="88"/>
    </location>
</feature>
<dbReference type="SUPFAM" id="SSF57625">
    <property type="entry name" value="Invertebrate chitin-binding proteins"/>
    <property type="match status" value="1"/>
</dbReference>
<comment type="caution">
    <text evidence="3">The sequence shown here is derived from an EMBL/GenBank/DDBJ whole genome shotgun (WGS) entry which is preliminary data.</text>
</comment>
<keyword evidence="4" id="KW-1185">Reference proteome</keyword>
<dbReference type="SMART" id="SM00494">
    <property type="entry name" value="ChtBD2"/>
    <property type="match status" value="1"/>
</dbReference>
<keyword evidence="1" id="KW-0732">Signal</keyword>
<feature type="signal peptide" evidence="1">
    <location>
        <begin position="1"/>
        <end position="24"/>
    </location>
</feature>
<evidence type="ECO:0000256" key="1">
    <source>
        <dbReference type="SAM" id="SignalP"/>
    </source>
</evidence>
<organism evidence="3 4">
    <name type="scientific">Hypothenemus hampei</name>
    <name type="common">Coffee berry borer</name>
    <dbReference type="NCBI Taxonomy" id="57062"/>
    <lineage>
        <taxon>Eukaryota</taxon>
        <taxon>Metazoa</taxon>
        <taxon>Ecdysozoa</taxon>
        <taxon>Arthropoda</taxon>
        <taxon>Hexapoda</taxon>
        <taxon>Insecta</taxon>
        <taxon>Pterygota</taxon>
        <taxon>Neoptera</taxon>
        <taxon>Endopterygota</taxon>
        <taxon>Coleoptera</taxon>
        <taxon>Polyphaga</taxon>
        <taxon>Cucujiformia</taxon>
        <taxon>Curculionidae</taxon>
        <taxon>Scolytinae</taxon>
        <taxon>Hypothenemus</taxon>
    </lineage>
</organism>
<gene>
    <name evidence="3" type="ORF">ABEB36_008110</name>
</gene>
<reference evidence="3 4" key="1">
    <citation type="submission" date="2024-05" db="EMBL/GenBank/DDBJ databases">
        <title>Genetic variation in Jamaican populations of the coffee berry borer (Hypothenemus hampei).</title>
        <authorList>
            <person name="Errbii M."/>
            <person name="Myrie A."/>
        </authorList>
    </citation>
    <scope>NUCLEOTIDE SEQUENCE [LARGE SCALE GENOMIC DNA]</scope>
    <source>
        <strain evidence="3">JA-Hopewell-2020-01-JO</strain>
        <tissue evidence="3">Whole body</tissue>
    </source>
</reference>
<dbReference type="Proteomes" id="UP001566132">
    <property type="component" value="Unassembled WGS sequence"/>
</dbReference>
<evidence type="ECO:0000313" key="4">
    <source>
        <dbReference type="Proteomes" id="UP001566132"/>
    </source>
</evidence>
<sequence>MIVTLIWATVFSSVFLESYGLVASQNESELCIDQTGQPIIGINAYKTDCRKFVHCGYGTETIQECQLGLLFNADTKSCDWPMFASCVEFRAKDPNKLVIPAAEIVWVVS</sequence>
<dbReference type="PROSITE" id="PS50940">
    <property type="entry name" value="CHIT_BIND_II"/>
    <property type="match status" value="1"/>
</dbReference>
<name>A0ABD1ELD1_HYPHA</name>
<feature type="chain" id="PRO_5044817513" description="Chitin-binding type-2 domain-containing protein" evidence="1">
    <location>
        <begin position="25"/>
        <end position="109"/>
    </location>
</feature>
<evidence type="ECO:0000313" key="3">
    <source>
        <dbReference type="EMBL" id="KAL1497097.1"/>
    </source>
</evidence>
<dbReference type="AlphaFoldDB" id="A0ABD1ELD1"/>